<keyword evidence="11" id="KW-0106">Calcium</keyword>
<feature type="binding site" evidence="11">
    <location>
        <position position="236"/>
    </location>
    <ligand>
        <name>Ca(2+)</name>
        <dbReference type="ChEBI" id="CHEBI:29108"/>
        <label>3</label>
    </ligand>
</feature>
<sequence>MAPKPSPMFSFILLSVFLFLFLLPISSHETLSPSPNGEKPSPFGFIKDLQGCNKRDKVKGIHKLKKYLEQFGYLSYNSHSKNQIRTDDDDYFDDLLESAIKSYQTNYHLKATGKLDSETVSEMMSSRCGVADIVNGTSWMQSSKKRHDQGHGSLHTVSHYQFFPGSPRWPTSNNAHLTYAFLPGTPDEAKIPVSRAFGKWASATSFTFAQTEDHRNANLTISFHSLLHGDWNPFDGPGGTIAHAYAPTDGRFHYDADEEWSVGAVPGALDVETVALHEIGHLLGLGHSSVREAIMFPSISTGVTKGLHRDDIEGIRALYNA</sequence>
<evidence type="ECO:0000256" key="10">
    <source>
        <dbReference type="PIRSR" id="PIRSR621190-1"/>
    </source>
</evidence>
<name>A0A438EFG0_VITVI</name>
<dbReference type="InterPro" id="IPR002477">
    <property type="entry name" value="Peptidoglycan-bd-like"/>
</dbReference>
<dbReference type="EMBL" id="QGNW01001302">
    <property type="protein sequence ID" value="RVW46444.1"/>
    <property type="molecule type" value="Genomic_DNA"/>
</dbReference>
<dbReference type="AlphaFoldDB" id="A0A438EFG0"/>
<proteinExistence type="inferred from homology"/>
<dbReference type="PANTHER" id="PTHR10201:SF213">
    <property type="entry name" value="METALLOENDOPROTEINASE 2-MMP-LIKE"/>
    <property type="match status" value="1"/>
</dbReference>
<keyword evidence="5" id="KW-0378">Hydrolase</keyword>
<dbReference type="Proteomes" id="UP000288805">
    <property type="component" value="Unassembled WGS sequence"/>
</dbReference>
<feature type="binding site" evidence="11">
    <location>
        <position position="281"/>
    </location>
    <ligand>
        <name>Zn(2+)</name>
        <dbReference type="ChEBI" id="CHEBI:29105"/>
        <label>2</label>
        <note>catalytic</note>
    </ligand>
</feature>
<dbReference type="GO" id="GO:0004222">
    <property type="term" value="F:metalloendopeptidase activity"/>
    <property type="evidence" value="ECO:0007669"/>
    <property type="project" value="InterPro"/>
</dbReference>
<evidence type="ECO:0000256" key="8">
    <source>
        <dbReference type="ARBA" id="ARBA00023145"/>
    </source>
</evidence>
<dbReference type="SUPFAM" id="SSF55486">
    <property type="entry name" value="Metalloproteases ('zincins'), catalytic domain"/>
    <property type="match status" value="1"/>
</dbReference>
<evidence type="ECO:0000256" key="11">
    <source>
        <dbReference type="PIRSR" id="PIRSR621190-2"/>
    </source>
</evidence>
<feature type="short sequence motif" description="Cysteine switch" evidence="12">
    <location>
        <begin position="126"/>
        <end position="157"/>
    </location>
</feature>
<evidence type="ECO:0000256" key="7">
    <source>
        <dbReference type="ARBA" id="ARBA00023049"/>
    </source>
</evidence>
<evidence type="ECO:0000256" key="2">
    <source>
        <dbReference type="ARBA" id="ARBA00022670"/>
    </source>
</evidence>
<evidence type="ECO:0000256" key="13">
    <source>
        <dbReference type="SAM" id="SignalP"/>
    </source>
</evidence>
<dbReference type="Gene3D" id="3.40.390.10">
    <property type="entry name" value="Collagenase (Catalytic Domain)"/>
    <property type="match status" value="1"/>
</dbReference>
<feature type="binding site" evidence="11">
    <location>
        <position position="255"/>
    </location>
    <ligand>
        <name>Ca(2+)</name>
        <dbReference type="ChEBI" id="CHEBI:29108"/>
        <label>3</label>
    </ligand>
</feature>
<reference evidence="15 16" key="1">
    <citation type="journal article" date="2018" name="PLoS Genet.">
        <title>Population sequencing reveals clonal diversity and ancestral inbreeding in the grapevine cultivar Chardonnay.</title>
        <authorList>
            <person name="Roach M.J."/>
            <person name="Johnson D.L."/>
            <person name="Bohlmann J."/>
            <person name="van Vuuren H.J."/>
            <person name="Jones S.J."/>
            <person name="Pretorius I.S."/>
            <person name="Schmidt S.A."/>
            <person name="Borneman A.R."/>
        </authorList>
    </citation>
    <scope>NUCLEOTIDE SEQUENCE [LARGE SCALE GENOMIC DNA]</scope>
    <source>
        <strain evidence="16">cv. Chardonnay</strain>
        <tissue evidence="15">Leaf</tissue>
    </source>
</reference>
<comment type="caution">
    <text evidence="15">The sequence shown here is derived from an EMBL/GenBank/DDBJ whole genome shotgun (WGS) entry which is preliminary data.</text>
</comment>
<keyword evidence="9" id="KW-0325">Glycoprotein</keyword>
<keyword evidence="6 11" id="KW-0862">Zinc</keyword>
<feature type="binding site" evidence="11">
    <location>
        <position position="235"/>
    </location>
    <ligand>
        <name>Ca(2+)</name>
        <dbReference type="ChEBI" id="CHEBI:29108"/>
        <label>3</label>
    </ligand>
</feature>
<feature type="binding site" evidence="11">
    <location>
        <position position="243"/>
    </location>
    <ligand>
        <name>Zn(2+)</name>
        <dbReference type="ChEBI" id="CHEBI:29105"/>
        <label>1</label>
    </ligand>
</feature>
<feature type="active site" evidence="10">
    <location>
        <position position="278"/>
    </location>
</feature>
<feature type="binding site" evidence="11">
    <location>
        <position position="253"/>
    </location>
    <ligand>
        <name>Zn(2+)</name>
        <dbReference type="ChEBI" id="CHEBI:29105"/>
        <label>1</label>
    </ligand>
</feature>
<dbReference type="InterPro" id="IPR036365">
    <property type="entry name" value="PGBD-like_sf"/>
</dbReference>
<evidence type="ECO:0000259" key="14">
    <source>
        <dbReference type="SMART" id="SM00235"/>
    </source>
</evidence>
<dbReference type="InterPro" id="IPR001818">
    <property type="entry name" value="Pept_M10_metallopeptidase"/>
</dbReference>
<comment type="similarity">
    <text evidence="1">Belongs to the peptidase M10A family. Matrix metalloproteinases (MMPs) subfamily.</text>
</comment>
<comment type="cofactor">
    <cofactor evidence="11">
        <name>Ca(2+)</name>
        <dbReference type="ChEBI" id="CHEBI:29108"/>
    </cofactor>
    <text evidence="11">Can bind about 5 Ca(2+) ions per subunit.</text>
</comment>
<keyword evidence="8" id="KW-0865">Zymogen</keyword>
<dbReference type="CDD" id="cd04278">
    <property type="entry name" value="ZnMc_MMP"/>
    <property type="match status" value="1"/>
</dbReference>
<keyword evidence="2" id="KW-0645">Protease</keyword>
<dbReference type="SMART" id="SM00235">
    <property type="entry name" value="ZnMc"/>
    <property type="match status" value="1"/>
</dbReference>
<evidence type="ECO:0000256" key="9">
    <source>
        <dbReference type="ARBA" id="ARBA00023180"/>
    </source>
</evidence>
<dbReference type="FunFam" id="3.40.390.10:FF:000018">
    <property type="entry name" value="Metalloendoproteinase 1"/>
    <property type="match status" value="1"/>
</dbReference>
<dbReference type="SUPFAM" id="SSF47090">
    <property type="entry name" value="PGBD-like"/>
    <property type="match status" value="1"/>
</dbReference>
<dbReference type="GO" id="GO:0006508">
    <property type="term" value="P:proteolysis"/>
    <property type="evidence" value="ECO:0007669"/>
    <property type="project" value="UniProtKB-KW"/>
</dbReference>
<dbReference type="GO" id="GO:0031012">
    <property type="term" value="C:extracellular matrix"/>
    <property type="evidence" value="ECO:0007669"/>
    <property type="project" value="InterPro"/>
</dbReference>
<feature type="binding site" description="in inhibited form" evidence="11">
    <location>
        <position position="128"/>
    </location>
    <ligand>
        <name>Zn(2+)</name>
        <dbReference type="ChEBI" id="CHEBI:29105"/>
        <label>2</label>
        <note>catalytic</note>
    </ligand>
</feature>
<evidence type="ECO:0000256" key="4">
    <source>
        <dbReference type="ARBA" id="ARBA00022729"/>
    </source>
</evidence>
<dbReference type="PANTHER" id="PTHR10201">
    <property type="entry name" value="MATRIX METALLOPROTEINASE"/>
    <property type="match status" value="1"/>
</dbReference>
<evidence type="ECO:0000313" key="16">
    <source>
        <dbReference type="Proteomes" id="UP000288805"/>
    </source>
</evidence>
<evidence type="ECO:0000256" key="1">
    <source>
        <dbReference type="ARBA" id="ARBA00009614"/>
    </source>
</evidence>
<feature type="binding site" evidence="11">
    <location>
        <position position="287"/>
    </location>
    <ligand>
        <name>Zn(2+)</name>
        <dbReference type="ChEBI" id="CHEBI:29105"/>
        <label>2</label>
        <note>catalytic</note>
    </ligand>
</feature>
<feature type="binding site" evidence="11">
    <location>
        <position position="295"/>
    </location>
    <ligand>
        <name>Zn(2+)</name>
        <dbReference type="ChEBI" id="CHEBI:29105"/>
        <label>2</label>
        <note>catalytic</note>
    </ligand>
</feature>
<feature type="binding site" evidence="11">
    <location>
        <position position="258"/>
    </location>
    <ligand>
        <name>Ca(2+)</name>
        <dbReference type="ChEBI" id="CHEBI:29108"/>
        <label>1</label>
    </ligand>
</feature>
<protein>
    <submittedName>
        <fullName evidence="15">Metalloendoproteinase 2-MMP</fullName>
    </submittedName>
</protein>
<evidence type="ECO:0000256" key="5">
    <source>
        <dbReference type="ARBA" id="ARBA00022801"/>
    </source>
</evidence>
<dbReference type="GO" id="GO:0008270">
    <property type="term" value="F:zinc ion binding"/>
    <property type="evidence" value="ECO:0007669"/>
    <property type="project" value="InterPro"/>
</dbReference>
<feature type="binding site" evidence="11">
    <location>
        <position position="187"/>
    </location>
    <ligand>
        <name>Ca(2+)</name>
        <dbReference type="ChEBI" id="CHEBI:29108"/>
        <label>1</label>
    </ligand>
</feature>
<dbReference type="InterPro" id="IPR024079">
    <property type="entry name" value="MetalloPept_cat_dom_sf"/>
</dbReference>
<feature type="chain" id="PRO_5019499605" evidence="13">
    <location>
        <begin position="28"/>
        <end position="321"/>
    </location>
</feature>
<dbReference type="InterPro" id="IPR021190">
    <property type="entry name" value="Pept_M10A"/>
</dbReference>
<organism evidence="15 16">
    <name type="scientific">Vitis vinifera</name>
    <name type="common">Grape</name>
    <dbReference type="NCBI Taxonomy" id="29760"/>
    <lineage>
        <taxon>Eukaryota</taxon>
        <taxon>Viridiplantae</taxon>
        <taxon>Streptophyta</taxon>
        <taxon>Embryophyta</taxon>
        <taxon>Tracheophyta</taxon>
        <taxon>Spermatophyta</taxon>
        <taxon>Magnoliopsida</taxon>
        <taxon>eudicotyledons</taxon>
        <taxon>Gunneridae</taxon>
        <taxon>Pentapetalae</taxon>
        <taxon>rosids</taxon>
        <taxon>Vitales</taxon>
        <taxon>Vitaceae</taxon>
        <taxon>Viteae</taxon>
        <taxon>Vitis</taxon>
    </lineage>
</organism>
<dbReference type="Pfam" id="PF01471">
    <property type="entry name" value="PG_binding_1"/>
    <property type="match status" value="1"/>
</dbReference>
<keyword evidence="7" id="KW-0482">Metalloprotease</keyword>
<keyword evidence="3 11" id="KW-0479">Metal-binding</keyword>
<feature type="binding site" evidence="11">
    <location>
        <position position="230"/>
    </location>
    <ligand>
        <name>Zn(2+)</name>
        <dbReference type="ChEBI" id="CHEBI:29105"/>
        <label>1</label>
    </ligand>
</feature>
<accession>A0A438EFG0</accession>
<dbReference type="InterPro" id="IPR033739">
    <property type="entry name" value="M10A_MMP"/>
</dbReference>
<feature type="domain" description="Peptidase metallopeptidase" evidence="14">
    <location>
        <begin position="165"/>
        <end position="321"/>
    </location>
</feature>
<evidence type="ECO:0000313" key="15">
    <source>
        <dbReference type="EMBL" id="RVW46444.1"/>
    </source>
</evidence>
<comment type="cofactor">
    <cofactor evidence="11">
        <name>Zn(2+)</name>
        <dbReference type="ChEBI" id="CHEBI:29105"/>
    </cofactor>
    <text evidence="11">Binds 2 Zn(2+) ions per subunit.</text>
</comment>
<evidence type="ECO:0000256" key="6">
    <source>
        <dbReference type="ARBA" id="ARBA00022833"/>
    </source>
</evidence>
<feature type="binding site" evidence="11">
    <location>
        <position position="228"/>
    </location>
    <ligand>
        <name>Zn(2+)</name>
        <dbReference type="ChEBI" id="CHEBI:29105"/>
        <label>1</label>
    </ligand>
</feature>
<keyword evidence="4 13" id="KW-0732">Signal</keyword>
<feature type="binding site" evidence="11">
    <location>
        <position position="277"/>
    </location>
    <ligand>
        <name>Zn(2+)</name>
        <dbReference type="ChEBI" id="CHEBI:29105"/>
        <label>2</label>
        <note>catalytic</note>
    </ligand>
</feature>
<feature type="binding site" evidence="11">
    <location>
        <position position="258"/>
    </location>
    <ligand>
        <name>Ca(2+)</name>
        <dbReference type="ChEBI" id="CHEBI:29108"/>
        <label>3</label>
    </ligand>
</feature>
<gene>
    <name evidence="15" type="primary">2MMP_2</name>
    <name evidence="15" type="ORF">CK203_067203</name>
</gene>
<dbReference type="PRINTS" id="PR00138">
    <property type="entry name" value="MATRIXIN"/>
</dbReference>
<feature type="signal peptide" evidence="13">
    <location>
        <begin position="1"/>
        <end position="27"/>
    </location>
</feature>
<dbReference type="InterPro" id="IPR006026">
    <property type="entry name" value="Peptidase_Metallo"/>
</dbReference>
<evidence type="ECO:0000256" key="3">
    <source>
        <dbReference type="ARBA" id="ARBA00022723"/>
    </source>
</evidence>
<evidence type="ECO:0000256" key="12">
    <source>
        <dbReference type="PIRSR" id="PIRSR621190-5"/>
    </source>
</evidence>
<dbReference type="Pfam" id="PF00413">
    <property type="entry name" value="Peptidase_M10"/>
    <property type="match status" value="1"/>
</dbReference>